<evidence type="ECO:0000256" key="8">
    <source>
        <dbReference type="ARBA" id="ARBA00023128"/>
    </source>
</evidence>
<evidence type="ECO:0000256" key="15">
    <source>
        <dbReference type="SAM" id="MobiDB-lite"/>
    </source>
</evidence>
<protein>
    <recommendedName>
        <fullName evidence="13">ATP synthase peripheral stalk subunit F6, mitochondrial</fullName>
    </recommendedName>
    <alternativeName>
        <fullName evidence="10">ATP synthase peripheral stalk subunit F6</fullName>
    </alternativeName>
</protein>
<dbReference type="RefSeq" id="XP_028325449.1">
    <property type="nucleotide sequence ID" value="XM_028469648.1"/>
</dbReference>
<comment type="subcellular location">
    <subcellularLocation>
        <location evidence="1">Mitochondrion inner membrane</location>
    </subcellularLocation>
</comment>
<keyword evidence="17" id="KW-1185">Reference proteome</keyword>
<evidence type="ECO:0000256" key="14">
    <source>
        <dbReference type="SAM" id="Coils"/>
    </source>
</evidence>
<evidence type="ECO:0000256" key="12">
    <source>
        <dbReference type="ARBA" id="ARBA00064647"/>
    </source>
</evidence>
<dbReference type="GeneID" id="114477344"/>
<comment type="function">
    <text evidence="11">Subunit F6, of the mitochondrial membrane ATP synthase complex (F(1)F(0) ATP synthase or Complex V) that produces ATP from ADP in the presence of a proton gradient across the membrane which is generated by electron transport complexes of the respiratory chain. ATP synthase complex consist of a soluble F(1) head domain - the catalytic core - and a membrane F(1) domain - the membrane proton channel. These two domains are linked by a central stalk rotating inside the F(1) region and a stationary peripheral stalk. During catalysis, ATP synthesis in the catalytic domain of F(1) is coupled via a rotary mechanism of the central stalk subunits to proton translocation. In vivo, can only synthesize ATP although its ATP hydrolase activity can be activated artificially in vitro. Part of the complex F(0) domain. Part of the complex F(0) domain and the peripheric stalk, which acts as a stator to hold the catalytic alpha(3)beta(3) subcomplex and subunit a/ATP6 static relative to the rotary elements.</text>
</comment>
<evidence type="ECO:0000256" key="5">
    <source>
        <dbReference type="ARBA" id="ARBA00022781"/>
    </source>
</evidence>
<dbReference type="Proteomes" id="UP000694680">
    <property type="component" value="Chromosome 15"/>
</dbReference>
<feature type="compositionally biased region" description="Basic residues" evidence="15">
    <location>
        <begin position="38"/>
        <end position="47"/>
    </location>
</feature>
<comment type="subunit">
    <text evidence="12">Component of the ATP synthase complex composed at least of ATP5F1A/subunit alpha, ATP5F1B/subunit beta, ATP5MC1/subunit c (homooctomer), MT-ATP6/subunit a, MT-ATP8/subunit 8, ATP5ME/subunit e, ATP5MF/subunit f, ATP5MG/subunit g, ATP5MK/subunit k, ATP5MJ/subunit j, ATP5F1C/subunit gamma, ATP5F1D/subunit delta, ATP5F1E/subunit epsilon, ATP5PF/subunit F6, ATP5PB/subunit b, ATP5PD/subunit d, ATP5PO/subunit OSCP. ATP synthase complex consists of a soluble F(1) head domain (subunits alpha(3) and beta(3)) - the catalytic core - and a membrane F(0) domain - the membrane proton channel (subunits c, a, 8, e, f, g, k and j). These two domains are linked by a central stalk (subunits gamma, delta, and epsilon) rotating inside the F1 region and a stationary peripheral stalk (subunits F6, b, d, and OSCP).</text>
</comment>
<evidence type="ECO:0000256" key="1">
    <source>
        <dbReference type="ARBA" id="ARBA00004273"/>
    </source>
</evidence>
<dbReference type="GO" id="GO:0015078">
    <property type="term" value="F:proton transmembrane transporter activity"/>
    <property type="evidence" value="ECO:0007669"/>
    <property type="project" value="InterPro"/>
</dbReference>
<name>A0A8C5EAM3_GOUWI</name>
<dbReference type="Ensembl" id="ENSGWIT00000020896.1">
    <property type="protein sequence ID" value="ENSGWIP00000018979.1"/>
    <property type="gene ID" value="ENSGWIG00000010426.1"/>
</dbReference>
<dbReference type="AlphaFoldDB" id="A0A8C5EAM3"/>
<comment type="similarity">
    <text evidence="2">Belongs to the eukaryotic ATPase subunit F6 family.</text>
</comment>
<dbReference type="GO" id="GO:0015986">
    <property type="term" value="P:proton motive force-driven ATP synthesis"/>
    <property type="evidence" value="ECO:0007669"/>
    <property type="project" value="InterPro"/>
</dbReference>
<dbReference type="SUPFAM" id="SSF111357">
    <property type="entry name" value="Mitochondrial ATP synthase coupling factor 6"/>
    <property type="match status" value="1"/>
</dbReference>
<reference evidence="16" key="3">
    <citation type="submission" date="2025-09" db="UniProtKB">
        <authorList>
            <consortium name="Ensembl"/>
        </authorList>
    </citation>
    <scope>IDENTIFICATION</scope>
</reference>
<dbReference type="GO" id="GO:0005743">
    <property type="term" value="C:mitochondrial inner membrane"/>
    <property type="evidence" value="ECO:0007669"/>
    <property type="project" value="UniProtKB-SubCell"/>
</dbReference>
<keyword evidence="7" id="KW-0406">Ion transport</keyword>
<keyword evidence="6" id="KW-0999">Mitochondrion inner membrane</keyword>
<feature type="coiled-coil region" evidence="14">
    <location>
        <begin position="570"/>
        <end position="597"/>
    </location>
</feature>
<dbReference type="InterPro" id="IPR008387">
    <property type="entry name" value="ATP_synth_f6_mt"/>
</dbReference>
<evidence type="ECO:0000256" key="7">
    <source>
        <dbReference type="ARBA" id="ARBA00023065"/>
    </source>
</evidence>
<evidence type="ECO:0000256" key="10">
    <source>
        <dbReference type="ARBA" id="ARBA00029863"/>
    </source>
</evidence>
<dbReference type="PANTHER" id="PTHR12441">
    <property type="entry name" value="ATP SYNTHASE COUPLING FACTOR 6, MITOCHONDRIAL"/>
    <property type="match status" value="1"/>
</dbReference>
<feature type="compositionally biased region" description="Polar residues" evidence="15">
    <location>
        <begin position="49"/>
        <end position="67"/>
    </location>
</feature>
<evidence type="ECO:0000256" key="11">
    <source>
        <dbReference type="ARBA" id="ARBA00059339"/>
    </source>
</evidence>
<organism evidence="16 17">
    <name type="scientific">Gouania willdenowi</name>
    <name type="common">Blunt-snouted clingfish</name>
    <name type="synonym">Lepadogaster willdenowi</name>
    <dbReference type="NCBI Taxonomy" id="441366"/>
    <lineage>
        <taxon>Eukaryota</taxon>
        <taxon>Metazoa</taxon>
        <taxon>Chordata</taxon>
        <taxon>Craniata</taxon>
        <taxon>Vertebrata</taxon>
        <taxon>Euteleostomi</taxon>
        <taxon>Actinopterygii</taxon>
        <taxon>Neopterygii</taxon>
        <taxon>Teleostei</taxon>
        <taxon>Neoteleostei</taxon>
        <taxon>Acanthomorphata</taxon>
        <taxon>Ovalentaria</taxon>
        <taxon>Blenniimorphae</taxon>
        <taxon>Blenniiformes</taxon>
        <taxon>Gobiesocoidei</taxon>
        <taxon>Gobiesocidae</taxon>
        <taxon>Gobiesocinae</taxon>
        <taxon>Gouania</taxon>
    </lineage>
</organism>
<evidence type="ECO:0000256" key="9">
    <source>
        <dbReference type="ARBA" id="ARBA00023136"/>
    </source>
</evidence>
<keyword evidence="5" id="KW-0375">Hydrogen ion transport</keyword>
<evidence type="ECO:0000313" key="16">
    <source>
        <dbReference type="Ensembl" id="ENSGWIP00000018979.1"/>
    </source>
</evidence>
<keyword evidence="14" id="KW-0175">Coiled coil</keyword>
<reference evidence="16" key="2">
    <citation type="submission" date="2025-08" db="UniProtKB">
        <authorList>
            <consortium name="Ensembl"/>
        </authorList>
    </citation>
    <scope>IDENTIFICATION</scope>
</reference>
<dbReference type="PANTHER" id="PTHR12441:SF10">
    <property type="entry name" value="ATP SYNTHASE-COUPLING FACTOR 6, MITOCHONDRIAL"/>
    <property type="match status" value="1"/>
</dbReference>
<dbReference type="GO" id="GO:0045259">
    <property type="term" value="C:proton-transporting ATP synthase complex"/>
    <property type="evidence" value="ECO:0007669"/>
    <property type="project" value="UniProtKB-KW"/>
</dbReference>
<reference evidence="16" key="1">
    <citation type="submission" date="2020-06" db="EMBL/GenBank/DDBJ databases">
        <authorList>
            <consortium name="Wellcome Sanger Institute Data Sharing"/>
        </authorList>
    </citation>
    <scope>NUCLEOTIDE SEQUENCE [LARGE SCALE GENOMIC DNA]</scope>
</reference>
<evidence type="ECO:0000256" key="13">
    <source>
        <dbReference type="ARBA" id="ARBA00073749"/>
    </source>
</evidence>
<keyword evidence="3" id="KW-0813">Transport</keyword>
<dbReference type="Pfam" id="PF05511">
    <property type="entry name" value="ATP-synt_F6"/>
    <property type="match status" value="1"/>
</dbReference>
<dbReference type="InterPro" id="IPR036204">
    <property type="entry name" value="ATP_synth_f6_sf_mt"/>
</dbReference>
<keyword evidence="4" id="KW-0138">CF(0)</keyword>
<dbReference type="FunFam" id="1.10.246.110:FF:000001">
    <property type="entry name" value="ATP synthase-coupling factor 6, mitochondrial"/>
    <property type="match status" value="1"/>
</dbReference>
<dbReference type="Gene3D" id="1.10.246.110">
    <property type="entry name" value="Mitochondrial ATP synthase-coupling factor 6"/>
    <property type="match status" value="1"/>
</dbReference>
<evidence type="ECO:0000256" key="6">
    <source>
        <dbReference type="ARBA" id="ARBA00022792"/>
    </source>
</evidence>
<keyword evidence="8" id="KW-0496">Mitochondrion</keyword>
<proteinExistence type="inferred from homology"/>
<evidence type="ECO:0000313" key="17">
    <source>
        <dbReference type="Proteomes" id="UP000694680"/>
    </source>
</evidence>
<accession>A0A8C5EAM3</accession>
<gene>
    <name evidence="16" type="primary">LOC114477344</name>
</gene>
<evidence type="ECO:0000256" key="2">
    <source>
        <dbReference type="ARBA" id="ARBA00007346"/>
    </source>
</evidence>
<keyword evidence="9" id="KW-0472">Membrane</keyword>
<sequence>MAAALFTRGRGLRCLHRELCRVTWRSQVAMFSSEPKDKKPRRTHIMHSAKSSSNPWTTSSIKRSTSDFQTKPAGTVLTAASRFKQSNGVNKRAALFTAQSFLQPDSENQQVSNHPLDVDVHALSASHHQTLSETNTAPEASFSTDTAVELTGASGVKELVDHTVDFVAQEGPTTNVDISHLNKELFRESTGASPVEACSPKEALESSSQVAKEEASIETTVGSFKISANHGNLKDFTEATDNTLMSDSVQEELSIQAREESPLESSILVENPTVPVKGSVEFSLHQAGQKVETNITKKKEDEPEIKSQIESEVQFMQPLQDTDIVFKGPVEALTETQVESLIDAVLYSEGASGTVPEAESETKEAQNSTISLTTKPASEAVEGRPGVSNPTVESVTVTHAEDELSHKDLTKAEDVEKKVKEPEKLTLESVMLHSVTSSVESLQTEELHQTKAALDKQASAIQEMECAAAVDRESESEDEGEPLIETLSKWESLSEDLEGLEGEGGALVNELLCSIPALVSKSPDLPNTSSTCDQPEAVVKDSNTRIEDTAMTLESVTLAEVKAEVESLDSEVLQDTCKSLEREAEMLEKDDEKRIEEVVDVFEDIIEAQISDVCISEATDAIEAETAIMMEAMFGSEQGPKQPTKDSFQELSLMKEAEGEPKQDGEGVVEAMSLESVTLAEVEASLGAMEDDFLTETAENLEKESEMLAGEKKTASEEGAAPETTTHDLSFDPLYEADALPEDVETDALVEELLFTVPAHTANDVKDETVVNGTEGTQGGDEPAAVLPDLDPVQSLFLEKIREYSHVSRLNRGLMEAEPDFVKRLSDETAKLQRLYGGGDLSSFPQFSFTEPELEQEPK</sequence>
<evidence type="ECO:0000256" key="3">
    <source>
        <dbReference type="ARBA" id="ARBA00022448"/>
    </source>
</evidence>
<evidence type="ECO:0000256" key="4">
    <source>
        <dbReference type="ARBA" id="ARBA00022547"/>
    </source>
</evidence>
<feature type="region of interest" description="Disordered" evidence="15">
    <location>
        <begin position="33"/>
        <end position="67"/>
    </location>
</feature>